<organism evidence="2 3">
    <name type="scientific">Crucibulum laeve</name>
    <dbReference type="NCBI Taxonomy" id="68775"/>
    <lineage>
        <taxon>Eukaryota</taxon>
        <taxon>Fungi</taxon>
        <taxon>Dikarya</taxon>
        <taxon>Basidiomycota</taxon>
        <taxon>Agaricomycotina</taxon>
        <taxon>Agaricomycetes</taxon>
        <taxon>Agaricomycetidae</taxon>
        <taxon>Agaricales</taxon>
        <taxon>Agaricineae</taxon>
        <taxon>Nidulariaceae</taxon>
        <taxon>Crucibulum</taxon>
    </lineage>
</organism>
<dbReference type="InterPro" id="IPR039298">
    <property type="entry name" value="ACOT13"/>
</dbReference>
<protein>
    <recommendedName>
        <fullName evidence="4">Thioesterase domain-containing protein</fullName>
    </recommendedName>
</protein>
<evidence type="ECO:0008006" key="4">
    <source>
        <dbReference type="Google" id="ProtNLM"/>
    </source>
</evidence>
<keyword evidence="1" id="KW-0378">Hydrolase</keyword>
<dbReference type="Gene3D" id="3.10.129.10">
    <property type="entry name" value="Hotdog Thioesterase"/>
    <property type="match status" value="1"/>
</dbReference>
<evidence type="ECO:0000256" key="1">
    <source>
        <dbReference type="ARBA" id="ARBA00022801"/>
    </source>
</evidence>
<gene>
    <name evidence="2" type="ORF">BDQ12DRAFT_675860</name>
</gene>
<reference evidence="2 3" key="1">
    <citation type="journal article" date="2019" name="Nat. Ecol. Evol.">
        <title>Megaphylogeny resolves global patterns of mushroom evolution.</title>
        <authorList>
            <person name="Varga T."/>
            <person name="Krizsan K."/>
            <person name="Foldi C."/>
            <person name="Dima B."/>
            <person name="Sanchez-Garcia M."/>
            <person name="Sanchez-Ramirez S."/>
            <person name="Szollosi G.J."/>
            <person name="Szarkandi J.G."/>
            <person name="Papp V."/>
            <person name="Albert L."/>
            <person name="Andreopoulos W."/>
            <person name="Angelini C."/>
            <person name="Antonin V."/>
            <person name="Barry K.W."/>
            <person name="Bougher N.L."/>
            <person name="Buchanan P."/>
            <person name="Buyck B."/>
            <person name="Bense V."/>
            <person name="Catcheside P."/>
            <person name="Chovatia M."/>
            <person name="Cooper J."/>
            <person name="Damon W."/>
            <person name="Desjardin D."/>
            <person name="Finy P."/>
            <person name="Geml J."/>
            <person name="Haridas S."/>
            <person name="Hughes K."/>
            <person name="Justo A."/>
            <person name="Karasinski D."/>
            <person name="Kautmanova I."/>
            <person name="Kiss B."/>
            <person name="Kocsube S."/>
            <person name="Kotiranta H."/>
            <person name="LaButti K.M."/>
            <person name="Lechner B.E."/>
            <person name="Liimatainen K."/>
            <person name="Lipzen A."/>
            <person name="Lukacs Z."/>
            <person name="Mihaltcheva S."/>
            <person name="Morgado L.N."/>
            <person name="Niskanen T."/>
            <person name="Noordeloos M.E."/>
            <person name="Ohm R.A."/>
            <person name="Ortiz-Santana B."/>
            <person name="Ovrebo C."/>
            <person name="Racz N."/>
            <person name="Riley R."/>
            <person name="Savchenko A."/>
            <person name="Shiryaev A."/>
            <person name="Soop K."/>
            <person name="Spirin V."/>
            <person name="Szebenyi C."/>
            <person name="Tomsovsky M."/>
            <person name="Tulloss R.E."/>
            <person name="Uehling J."/>
            <person name="Grigoriev I.V."/>
            <person name="Vagvolgyi C."/>
            <person name="Papp T."/>
            <person name="Martin F.M."/>
            <person name="Miettinen O."/>
            <person name="Hibbett D.S."/>
            <person name="Nagy L.G."/>
        </authorList>
    </citation>
    <scope>NUCLEOTIDE SEQUENCE [LARGE SCALE GENOMIC DNA]</scope>
    <source>
        <strain evidence="2 3">CBS 166.37</strain>
    </source>
</reference>
<name>A0A5C3MRM8_9AGAR</name>
<dbReference type="GO" id="GO:0047617">
    <property type="term" value="F:fatty acyl-CoA hydrolase activity"/>
    <property type="evidence" value="ECO:0007669"/>
    <property type="project" value="InterPro"/>
</dbReference>
<dbReference type="OrthoDB" id="2831072at2759"/>
<dbReference type="EMBL" id="ML213591">
    <property type="protein sequence ID" value="TFK43961.1"/>
    <property type="molecule type" value="Genomic_DNA"/>
</dbReference>
<dbReference type="PANTHER" id="PTHR21660">
    <property type="entry name" value="THIOESTERASE SUPERFAMILY MEMBER-RELATED"/>
    <property type="match status" value="1"/>
</dbReference>
<dbReference type="PANTHER" id="PTHR21660:SF1">
    <property type="entry name" value="ACYL-COENZYME A THIOESTERASE 13"/>
    <property type="match status" value="1"/>
</dbReference>
<accession>A0A5C3MRM8</accession>
<evidence type="ECO:0000313" key="3">
    <source>
        <dbReference type="Proteomes" id="UP000308652"/>
    </source>
</evidence>
<evidence type="ECO:0000313" key="2">
    <source>
        <dbReference type="EMBL" id="TFK43961.1"/>
    </source>
</evidence>
<dbReference type="CDD" id="cd03443">
    <property type="entry name" value="PaaI_thioesterase"/>
    <property type="match status" value="1"/>
</dbReference>
<proteinExistence type="predicted"/>
<dbReference type="STRING" id="68775.A0A5C3MRM8"/>
<dbReference type="AlphaFoldDB" id="A0A5C3MRM8"/>
<dbReference type="SUPFAM" id="SSF54637">
    <property type="entry name" value="Thioesterase/thiol ester dehydrase-isomerase"/>
    <property type="match status" value="1"/>
</dbReference>
<sequence length="189" mass="20490">MAGRSTPTPSSITAKEIDVSHIKGNLSDEEKRSAAKVLAYFVSTRDNSYGADVGQRLKFMEANVWDREGRAAYGETVFEIVVEKDMCNVFGILHGACAAYIVDPCSVSALVILGHAVGADGTGVSQSMNLIWHQAVRSGAKLRVVSTSMFIRGRVRTARCELWDGDKLCVSAIHSTINPKQDLLSKSKL</sequence>
<dbReference type="InterPro" id="IPR029069">
    <property type="entry name" value="HotDog_dom_sf"/>
</dbReference>
<dbReference type="Proteomes" id="UP000308652">
    <property type="component" value="Unassembled WGS sequence"/>
</dbReference>
<keyword evidence="3" id="KW-1185">Reference proteome</keyword>